<dbReference type="GO" id="GO:0005634">
    <property type="term" value="C:nucleus"/>
    <property type="evidence" value="ECO:0007669"/>
    <property type="project" value="TreeGrafter"/>
</dbReference>
<name>A0A3Q3EBW5_9LABR</name>
<evidence type="ECO:0000313" key="6">
    <source>
        <dbReference type="Ensembl" id="ENSLBEP00000004603.1"/>
    </source>
</evidence>
<evidence type="ECO:0000256" key="2">
    <source>
        <dbReference type="ARBA" id="ARBA00022771"/>
    </source>
</evidence>
<dbReference type="InterPro" id="IPR019787">
    <property type="entry name" value="Znf_PHD-finger"/>
</dbReference>
<dbReference type="InParanoid" id="A0A3Q3EBW5"/>
<dbReference type="GO" id="GO:0008270">
    <property type="term" value="F:zinc ion binding"/>
    <property type="evidence" value="ECO:0007669"/>
    <property type="project" value="UniProtKB-KW"/>
</dbReference>
<dbReference type="GeneTree" id="ENSGT00940000175367"/>
<dbReference type="PANTHER" id="PTHR46386:SF1">
    <property type="entry name" value="NUCLEAR BODY PROTEIN SP140-LIKE PROTEIN"/>
    <property type="match status" value="1"/>
</dbReference>
<accession>A0A3Q3EBW5</accession>
<dbReference type="PANTHER" id="PTHR46386">
    <property type="entry name" value="NUCLEAR BODY PROTEIN SP140"/>
    <property type="match status" value="1"/>
</dbReference>
<dbReference type="Proteomes" id="UP000261660">
    <property type="component" value="Unplaced"/>
</dbReference>
<evidence type="ECO:0000256" key="1">
    <source>
        <dbReference type="ARBA" id="ARBA00022723"/>
    </source>
</evidence>
<dbReference type="InterPro" id="IPR043563">
    <property type="entry name" value="Sp110/Sp140/Sp140L-like"/>
</dbReference>
<dbReference type="Ensembl" id="ENSLBET00000004853.1">
    <property type="protein sequence ID" value="ENSLBEP00000004603.1"/>
    <property type="gene ID" value="ENSLBEG00000003552.1"/>
</dbReference>
<feature type="region of interest" description="Disordered" evidence="4">
    <location>
        <begin position="1"/>
        <end position="39"/>
    </location>
</feature>
<proteinExistence type="predicted"/>
<keyword evidence="3" id="KW-0862">Zinc</keyword>
<reference evidence="6" key="1">
    <citation type="submission" date="2025-08" db="UniProtKB">
        <authorList>
            <consortium name="Ensembl"/>
        </authorList>
    </citation>
    <scope>IDENTIFICATION</scope>
</reference>
<protein>
    <recommendedName>
        <fullName evidence="5">PHD-type domain-containing protein</fullName>
    </recommendedName>
</protein>
<evidence type="ECO:0000313" key="7">
    <source>
        <dbReference type="Proteomes" id="UP000261660"/>
    </source>
</evidence>
<dbReference type="InterPro" id="IPR013083">
    <property type="entry name" value="Znf_RING/FYVE/PHD"/>
</dbReference>
<keyword evidence="2" id="KW-0863">Zinc-finger</keyword>
<reference evidence="6" key="2">
    <citation type="submission" date="2025-09" db="UniProtKB">
        <authorList>
            <consortium name="Ensembl"/>
        </authorList>
    </citation>
    <scope>IDENTIFICATION</scope>
</reference>
<sequence>MSAASGVSGATAMPNTSKDPQRHSCIQQPGPGSGPEEMESDDFCAVCLNGGDLLCCDHCPKVYHLACHIPPLISFPL</sequence>
<dbReference type="Pfam" id="PF00628">
    <property type="entry name" value="PHD"/>
    <property type="match status" value="1"/>
</dbReference>
<dbReference type="InterPro" id="IPR011011">
    <property type="entry name" value="Znf_FYVE_PHD"/>
</dbReference>
<evidence type="ECO:0000256" key="3">
    <source>
        <dbReference type="ARBA" id="ARBA00022833"/>
    </source>
</evidence>
<dbReference type="GO" id="GO:0000981">
    <property type="term" value="F:DNA-binding transcription factor activity, RNA polymerase II-specific"/>
    <property type="evidence" value="ECO:0007669"/>
    <property type="project" value="TreeGrafter"/>
</dbReference>
<keyword evidence="7" id="KW-1185">Reference proteome</keyword>
<feature type="domain" description="PHD-type" evidence="5">
    <location>
        <begin position="44"/>
        <end position="73"/>
    </location>
</feature>
<keyword evidence="1" id="KW-0479">Metal-binding</keyword>
<dbReference type="Gene3D" id="3.30.40.10">
    <property type="entry name" value="Zinc/RING finger domain, C3HC4 (zinc finger)"/>
    <property type="match status" value="1"/>
</dbReference>
<dbReference type="SUPFAM" id="SSF57903">
    <property type="entry name" value="FYVE/PHD zinc finger"/>
    <property type="match status" value="1"/>
</dbReference>
<dbReference type="AlphaFoldDB" id="A0A3Q3EBW5"/>
<evidence type="ECO:0000259" key="5">
    <source>
        <dbReference type="Pfam" id="PF00628"/>
    </source>
</evidence>
<organism evidence="6 7">
    <name type="scientific">Labrus bergylta</name>
    <name type="common">ballan wrasse</name>
    <dbReference type="NCBI Taxonomy" id="56723"/>
    <lineage>
        <taxon>Eukaryota</taxon>
        <taxon>Metazoa</taxon>
        <taxon>Chordata</taxon>
        <taxon>Craniata</taxon>
        <taxon>Vertebrata</taxon>
        <taxon>Euteleostomi</taxon>
        <taxon>Actinopterygii</taxon>
        <taxon>Neopterygii</taxon>
        <taxon>Teleostei</taxon>
        <taxon>Neoteleostei</taxon>
        <taxon>Acanthomorphata</taxon>
        <taxon>Eupercaria</taxon>
        <taxon>Labriformes</taxon>
        <taxon>Labridae</taxon>
        <taxon>Labrus</taxon>
    </lineage>
</organism>
<dbReference type="STRING" id="56723.ENSLBEP00000004603"/>
<evidence type="ECO:0000256" key="4">
    <source>
        <dbReference type="SAM" id="MobiDB-lite"/>
    </source>
</evidence>